<feature type="compositionally biased region" description="Basic and acidic residues" evidence="1">
    <location>
        <begin position="12"/>
        <end position="24"/>
    </location>
</feature>
<organism evidence="2 3">
    <name type="scientific">Colocasia esculenta</name>
    <name type="common">Wild taro</name>
    <name type="synonym">Arum esculentum</name>
    <dbReference type="NCBI Taxonomy" id="4460"/>
    <lineage>
        <taxon>Eukaryota</taxon>
        <taxon>Viridiplantae</taxon>
        <taxon>Streptophyta</taxon>
        <taxon>Embryophyta</taxon>
        <taxon>Tracheophyta</taxon>
        <taxon>Spermatophyta</taxon>
        <taxon>Magnoliopsida</taxon>
        <taxon>Liliopsida</taxon>
        <taxon>Araceae</taxon>
        <taxon>Aroideae</taxon>
        <taxon>Colocasieae</taxon>
        <taxon>Colocasia</taxon>
    </lineage>
</organism>
<feature type="region of interest" description="Disordered" evidence="1">
    <location>
        <begin position="1"/>
        <end position="41"/>
    </location>
</feature>
<gene>
    <name evidence="2" type="ORF">Taro_013319</name>
</gene>
<feature type="compositionally biased region" description="Pro residues" evidence="1">
    <location>
        <begin position="30"/>
        <end position="40"/>
    </location>
</feature>
<sequence length="314" mass="35310">MASRGRCGGAPAREDEQRHDERAEQQAPAPQGPVLPPPQPVEYGVFMQGLVQAMQTQAHTQAALQAQLEAQPSLRMRLVAFDHRTLDEALSAACRQEGEMEQYLEEKKASQKRPAATFQRQDKKKAVYQTHQRSLAIGSSQKQRPQDQGFPKTSAGSPARSASLSEPEIPGTSYPNHWGAVANGLKGFLSSLRERRASLLYTKPFLQPSTLSWLSLQEEKKEKKRNPRKSVRKPPLCKLKSDLLKLFLAIYHDKELAEVKEEASPTSSWSHLRPRTQREDFLGASWDCPRRASPSFKIHLEYFLEASNLPLSSM</sequence>
<feature type="region of interest" description="Disordered" evidence="1">
    <location>
        <begin position="104"/>
        <end position="176"/>
    </location>
</feature>
<dbReference type="AlphaFoldDB" id="A0A843ULS2"/>
<evidence type="ECO:0000313" key="2">
    <source>
        <dbReference type="EMBL" id="MQL80859.1"/>
    </source>
</evidence>
<feature type="compositionally biased region" description="Polar residues" evidence="1">
    <location>
        <begin position="129"/>
        <end position="143"/>
    </location>
</feature>
<name>A0A843ULS2_COLES</name>
<protein>
    <submittedName>
        <fullName evidence="2">Uncharacterized protein</fullName>
    </submittedName>
</protein>
<feature type="compositionally biased region" description="Polar residues" evidence="1">
    <location>
        <begin position="154"/>
        <end position="164"/>
    </location>
</feature>
<dbReference type="Proteomes" id="UP000652761">
    <property type="component" value="Unassembled WGS sequence"/>
</dbReference>
<evidence type="ECO:0000313" key="3">
    <source>
        <dbReference type="Proteomes" id="UP000652761"/>
    </source>
</evidence>
<dbReference type="EMBL" id="NMUH01000530">
    <property type="protein sequence ID" value="MQL80859.1"/>
    <property type="molecule type" value="Genomic_DNA"/>
</dbReference>
<evidence type="ECO:0000256" key="1">
    <source>
        <dbReference type="SAM" id="MobiDB-lite"/>
    </source>
</evidence>
<accession>A0A843ULS2</accession>
<reference evidence="2" key="1">
    <citation type="submission" date="2017-07" db="EMBL/GenBank/DDBJ databases">
        <title>Taro Niue Genome Assembly and Annotation.</title>
        <authorList>
            <person name="Atibalentja N."/>
            <person name="Keating K."/>
            <person name="Fields C.J."/>
        </authorList>
    </citation>
    <scope>NUCLEOTIDE SEQUENCE</scope>
    <source>
        <strain evidence="2">Niue_2</strain>
        <tissue evidence="2">Leaf</tissue>
    </source>
</reference>
<proteinExistence type="predicted"/>
<keyword evidence="3" id="KW-1185">Reference proteome</keyword>
<comment type="caution">
    <text evidence="2">The sequence shown here is derived from an EMBL/GenBank/DDBJ whole genome shotgun (WGS) entry which is preliminary data.</text>
</comment>